<keyword evidence="3" id="KW-1185">Reference proteome</keyword>
<evidence type="ECO:0000313" key="3">
    <source>
        <dbReference type="Proteomes" id="UP000223738"/>
    </source>
</evidence>
<name>A0A1S5R1G5_9CAUD</name>
<dbReference type="EMBL" id="KU862660">
    <property type="protein sequence ID" value="ANA49229.1"/>
    <property type="molecule type" value="Genomic_DNA"/>
</dbReference>
<sequence length="189" mass="19895">MKLAKLALAVTLGSVLVGCEEPQPTQADLDSHAREVLNKDDAELKQALKEAQAKDPTIKDMYYTVDENGEKQMVIVRETVDPKTGQSSFSDSVLPMLGGMAAGALIASMFNSSGGYNRGYAPAPRSYYSQSDYRRKKNASVSAYAGSVRSRAATTIKSSPTWKATSASRSSGAFAGSGSARSSGYSSGG</sequence>
<evidence type="ECO:0008006" key="4">
    <source>
        <dbReference type="Google" id="ProtNLM"/>
    </source>
</evidence>
<gene>
    <name evidence="2" type="ORF">PMW_104</name>
</gene>
<feature type="compositionally biased region" description="Polar residues" evidence="1">
    <location>
        <begin position="152"/>
        <end position="165"/>
    </location>
</feature>
<evidence type="ECO:0000313" key="2">
    <source>
        <dbReference type="EMBL" id="ANA49229.1"/>
    </source>
</evidence>
<proteinExistence type="predicted"/>
<organism evidence="2 3">
    <name type="scientific">Pseudomonas phage phiPMW</name>
    <dbReference type="NCBI Taxonomy" id="1815582"/>
    <lineage>
        <taxon>Viruses</taxon>
        <taxon>Duplodnaviria</taxon>
        <taxon>Heunggongvirae</taxon>
        <taxon>Uroviricota</taxon>
        <taxon>Caudoviricetes</taxon>
        <taxon>Plaisancevirus</taxon>
        <taxon>Plaisancevirus PMW</taxon>
    </lineage>
</organism>
<dbReference type="OrthoDB" id="40737at10239"/>
<reference evidence="2 3" key="1">
    <citation type="submission" date="2016-03" db="EMBL/GenBank/DDBJ databases">
        <title>Characterization of pf16 and phiPMW: Two novel phages infecting Pseudomonas putida PpG1.</title>
        <authorList>
            <person name="Magill D.J."/>
            <person name="Krylov V.N."/>
            <person name="Allen C.C.R."/>
            <person name="McGrath J.W."/>
            <person name="Quinn J.P."/>
            <person name="Kulakov L.A."/>
        </authorList>
    </citation>
    <scope>NUCLEOTIDE SEQUENCE [LARGE SCALE GENOMIC DNA]</scope>
</reference>
<dbReference type="PROSITE" id="PS51257">
    <property type="entry name" value="PROKAR_LIPOPROTEIN"/>
    <property type="match status" value="1"/>
</dbReference>
<dbReference type="Proteomes" id="UP000223738">
    <property type="component" value="Segment"/>
</dbReference>
<protein>
    <recommendedName>
        <fullName evidence="4">Lipoprotein</fullName>
    </recommendedName>
</protein>
<feature type="region of interest" description="Disordered" evidence="1">
    <location>
        <begin position="150"/>
        <end position="189"/>
    </location>
</feature>
<evidence type="ECO:0000256" key="1">
    <source>
        <dbReference type="SAM" id="MobiDB-lite"/>
    </source>
</evidence>
<feature type="compositionally biased region" description="Low complexity" evidence="1">
    <location>
        <begin position="166"/>
        <end position="189"/>
    </location>
</feature>
<accession>A0A1S5R1G5</accession>